<feature type="transmembrane region" description="Helical" evidence="10">
    <location>
        <begin position="80"/>
        <end position="98"/>
    </location>
</feature>
<dbReference type="PRINTS" id="PR00344">
    <property type="entry name" value="BCTRLSENSOR"/>
</dbReference>
<organism evidence="15 16">
    <name type="scientific">Paenibacillus monticola</name>
    <dbReference type="NCBI Taxonomy" id="2666075"/>
    <lineage>
        <taxon>Bacteria</taxon>
        <taxon>Bacillati</taxon>
        <taxon>Bacillota</taxon>
        <taxon>Bacilli</taxon>
        <taxon>Bacillales</taxon>
        <taxon>Paenibacillaceae</taxon>
        <taxon>Paenibacillus</taxon>
    </lineage>
</organism>
<dbReference type="InterPro" id="IPR001789">
    <property type="entry name" value="Sig_transdc_resp-reg_receiver"/>
</dbReference>
<dbReference type="SUPFAM" id="SSF52172">
    <property type="entry name" value="CheY-like"/>
    <property type="match status" value="1"/>
</dbReference>
<dbReference type="SMART" id="SM00091">
    <property type="entry name" value="PAS"/>
    <property type="match status" value="1"/>
</dbReference>
<evidence type="ECO:0000256" key="1">
    <source>
        <dbReference type="ARBA" id="ARBA00000085"/>
    </source>
</evidence>
<dbReference type="InterPro" id="IPR036097">
    <property type="entry name" value="HisK_dim/P_sf"/>
</dbReference>
<dbReference type="SUPFAM" id="SSF55874">
    <property type="entry name" value="ATPase domain of HSP90 chaperone/DNA topoisomerase II/histidine kinase"/>
    <property type="match status" value="1"/>
</dbReference>
<evidence type="ECO:0000256" key="7">
    <source>
        <dbReference type="ARBA" id="ARBA00022840"/>
    </source>
</evidence>
<keyword evidence="6" id="KW-0418">Kinase</keyword>
<dbReference type="PROSITE" id="PS50112">
    <property type="entry name" value="PAS"/>
    <property type="match status" value="1"/>
</dbReference>
<dbReference type="GO" id="GO:0005524">
    <property type="term" value="F:ATP binding"/>
    <property type="evidence" value="ECO:0007669"/>
    <property type="project" value="UniProtKB-KW"/>
</dbReference>
<dbReference type="InterPro" id="IPR001610">
    <property type="entry name" value="PAC"/>
</dbReference>
<keyword evidence="5" id="KW-0547">Nucleotide-binding</keyword>
<keyword evidence="8" id="KW-0902">Two-component regulatory system</keyword>
<dbReference type="InterPro" id="IPR005467">
    <property type="entry name" value="His_kinase_dom"/>
</dbReference>
<protein>
    <recommendedName>
        <fullName evidence="2">histidine kinase</fullName>
        <ecNumber evidence="2">2.7.13.3</ecNumber>
    </recommendedName>
</protein>
<dbReference type="Pfam" id="PF02518">
    <property type="entry name" value="HATPase_c"/>
    <property type="match status" value="1"/>
</dbReference>
<feature type="domain" description="PAC" evidence="14">
    <location>
        <begin position="266"/>
        <end position="320"/>
    </location>
</feature>
<evidence type="ECO:0000256" key="8">
    <source>
        <dbReference type="ARBA" id="ARBA00023012"/>
    </source>
</evidence>
<feature type="transmembrane region" description="Helical" evidence="10">
    <location>
        <begin position="55"/>
        <end position="71"/>
    </location>
</feature>
<comment type="caution">
    <text evidence="15">The sequence shown here is derived from an EMBL/GenBank/DDBJ whole genome shotgun (WGS) entry which is preliminary data.</text>
</comment>
<dbReference type="PROSITE" id="PS50113">
    <property type="entry name" value="PAC"/>
    <property type="match status" value="1"/>
</dbReference>
<evidence type="ECO:0000256" key="4">
    <source>
        <dbReference type="ARBA" id="ARBA00022679"/>
    </source>
</evidence>
<dbReference type="PANTHER" id="PTHR45339">
    <property type="entry name" value="HYBRID SIGNAL TRANSDUCTION HISTIDINE KINASE J"/>
    <property type="match status" value="1"/>
</dbReference>
<evidence type="ECO:0000259" key="12">
    <source>
        <dbReference type="PROSITE" id="PS50110"/>
    </source>
</evidence>
<feature type="transmembrane region" description="Helical" evidence="10">
    <location>
        <begin position="21"/>
        <end position="43"/>
    </location>
</feature>
<evidence type="ECO:0000256" key="10">
    <source>
        <dbReference type="SAM" id="Phobius"/>
    </source>
</evidence>
<dbReference type="NCBIfam" id="TIGR00229">
    <property type="entry name" value="sensory_box"/>
    <property type="match status" value="1"/>
</dbReference>
<feature type="domain" description="Response regulatory" evidence="12">
    <location>
        <begin position="684"/>
        <end position="803"/>
    </location>
</feature>
<keyword evidence="3 9" id="KW-0597">Phosphoprotein</keyword>
<evidence type="ECO:0000256" key="6">
    <source>
        <dbReference type="ARBA" id="ARBA00022777"/>
    </source>
</evidence>
<dbReference type="SMART" id="SM00086">
    <property type="entry name" value="PAC"/>
    <property type="match status" value="1"/>
</dbReference>
<keyword evidence="10" id="KW-1133">Transmembrane helix</keyword>
<evidence type="ECO:0000313" key="15">
    <source>
        <dbReference type="EMBL" id="MRN56883.1"/>
    </source>
</evidence>
<feature type="modified residue" description="4-aspartylphosphate" evidence="9">
    <location>
        <position position="733"/>
    </location>
</feature>
<sequence length="820" mass="94265">MMSPRKVSYNWGELFMNHLKMLRLYVGLSLIAILVMGFLSTWMNPKDPNLDITEIVFLLIGILFLTATFFSEKIKKNSELLLFGYLWVISAGAFFSLMQQHYNSMLLIAVLMMYFIISQILPSLNHLKIYMVAIELELILFLFISDDFKKTVYAFVVFILASTIIYLATGKRLQMITKYQETENALRVMVQEKNLYERAVRDVGTGVIIADALVSGFPIIYVNDAFTSITGYTSEEVMGRSCKFLQGKDTKEEHREQIRTALNHHSKVQLEILNYRKNHEPFWNELVITPLKDEAGITTHFIGLQTDVTKRQQLMQSEQQSRDMLERVLRDLKDAVIVMRPDQLQLQPVMMNAAAQAIFTSLDRSILPQLDAYKELIFSIMSGNEAIEQEIQLQVDEGIRSYRVVISRLNELVMLTFNDITIHKESEHQLVMNKIDLEHRNQAKDQFMQMLSQEFRTPLNAMIDIAREQEHGVFTSEEKLKLKYSSEHLLFLIDRFLDYSAMENGELHIAALPFNLHELVLEASDKYRSDIENKLLDFRVKVEQLPNILVLGDSQRVMQIVDTLLDNAMKFTQQGHIEIVAAVRPHRELGKLWFMLTIKDTGVGISEEMADDIFQPFFQLDAASPREYEGMGFGLAFSRRLTETLGGTISYQSRLGEGTTFVMKLPVTPASPEDSKARLDRKLSILLAEDNIDNRNLFLAFVKKMNCSVDVAVNGFEAVKAFTEGSYDMVFMDIQMPLMDGYEATRLIRTWELSEGFEQTAIIALTAHAFEEHRRASYEAGCTDFLEKPIFMDQLFQMIRRYGFGSARESGGERDVWTTD</sequence>
<name>A0A7X2HCD3_9BACL</name>
<evidence type="ECO:0000256" key="5">
    <source>
        <dbReference type="ARBA" id="ARBA00022741"/>
    </source>
</evidence>
<feature type="domain" description="Histidine kinase" evidence="11">
    <location>
        <begin position="450"/>
        <end position="669"/>
    </location>
</feature>
<dbReference type="SUPFAM" id="SSF47384">
    <property type="entry name" value="Homodimeric domain of signal transducing histidine kinase"/>
    <property type="match status" value="1"/>
</dbReference>
<evidence type="ECO:0000259" key="13">
    <source>
        <dbReference type="PROSITE" id="PS50112"/>
    </source>
</evidence>
<dbReference type="InterPro" id="IPR000700">
    <property type="entry name" value="PAS-assoc_C"/>
</dbReference>
<keyword evidence="16" id="KW-1185">Reference proteome</keyword>
<dbReference type="SMART" id="SM00448">
    <property type="entry name" value="REC"/>
    <property type="match status" value="1"/>
</dbReference>
<dbReference type="AlphaFoldDB" id="A0A7X2HCD3"/>
<dbReference type="Pfam" id="PF13426">
    <property type="entry name" value="PAS_9"/>
    <property type="match status" value="1"/>
</dbReference>
<evidence type="ECO:0000256" key="9">
    <source>
        <dbReference type="PROSITE-ProRule" id="PRU00169"/>
    </source>
</evidence>
<gene>
    <name evidence="15" type="ORF">GJB61_28435</name>
</gene>
<evidence type="ECO:0000259" key="11">
    <source>
        <dbReference type="PROSITE" id="PS50109"/>
    </source>
</evidence>
<dbReference type="Gene3D" id="1.10.287.130">
    <property type="match status" value="1"/>
</dbReference>
<dbReference type="Proteomes" id="UP000463051">
    <property type="component" value="Unassembled WGS sequence"/>
</dbReference>
<evidence type="ECO:0000256" key="2">
    <source>
        <dbReference type="ARBA" id="ARBA00012438"/>
    </source>
</evidence>
<evidence type="ECO:0000313" key="16">
    <source>
        <dbReference type="Proteomes" id="UP000463051"/>
    </source>
</evidence>
<dbReference type="InterPro" id="IPR000014">
    <property type="entry name" value="PAS"/>
</dbReference>
<dbReference type="InterPro" id="IPR004358">
    <property type="entry name" value="Sig_transdc_His_kin-like_C"/>
</dbReference>
<dbReference type="Pfam" id="PF00072">
    <property type="entry name" value="Response_reg"/>
    <property type="match status" value="1"/>
</dbReference>
<proteinExistence type="predicted"/>
<dbReference type="EC" id="2.7.13.3" evidence="2"/>
<accession>A0A7X2HCD3</accession>
<dbReference type="CDD" id="cd00082">
    <property type="entry name" value="HisKA"/>
    <property type="match status" value="1"/>
</dbReference>
<dbReference type="PANTHER" id="PTHR45339:SF1">
    <property type="entry name" value="HYBRID SIGNAL TRANSDUCTION HISTIDINE KINASE J"/>
    <property type="match status" value="1"/>
</dbReference>
<dbReference type="Gene3D" id="3.30.450.20">
    <property type="entry name" value="PAS domain"/>
    <property type="match status" value="1"/>
</dbReference>
<dbReference type="CDD" id="cd17546">
    <property type="entry name" value="REC_hyHK_CKI1_RcsC-like"/>
    <property type="match status" value="1"/>
</dbReference>
<keyword evidence="10" id="KW-0812">Transmembrane</keyword>
<dbReference type="SUPFAM" id="SSF55785">
    <property type="entry name" value="PYP-like sensor domain (PAS domain)"/>
    <property type="match status" value="1"/>
</dbReference>
<keyword evidence="7" id="KW-0067">ATP-binding</keyword>
<dbReference type="SMART" id="SM00387">
    <property type="entry name" value="HATPase_c"/>
    <property type="match status" value="1"/>
</dbReference>
<feature type="transmembrane region" description="Helical" evidence="10">
    <location>
        <begin position="151"/>
        <end position="169"/>
    </location>
</feature>
<dbReference type="Gene3D" id="3.40.50.2300">
    <property type="match status" value="1"/>
</dbReference>
<evidence type="ECO:0000256" key="3">
    <source>
        <dbReference type="ARBA" id="ARBA00022553"/>
    </source>
</evidence>
<dbReference type="InterPro" id="IPR011006">
    <property type="entry name" value="CheY-like_superfamily"/>
</dbReference>
<feature type="transmembrane region" description="Helical" evidence="10">
    <location>
        <begin position="104"/>
        <end position="122"/>
    </location>
</feature>
<dbReference type="PROSITE" id="PS50110">
    <property type="entry name" value="RESPONSE_REGULATORY"/>
    <property type="match status" value="1"/>
</dbReference>
<feature type="domain" description="PAS" evidence="13">
    <location>
        <begin position="192"/>
        <end position="265"/>
    </location>
</feature>
<keyword evidence="10" id="KW-0472">Membrane</keyword>
<dbReference type="InterPro" id="IPR035965">
    <property type="entry name" value="PAS-like_dom_sf"/>
</dbReference>
<dbReference type="CDD" id="cd00130">
    <property type="entry name" value="PAS"/>
    <property type="match status" value="1"/>
</dbReference>
<evidence type="ECO:0000259" key="14">
    <source>
        <dbReference type="PROSITE" id="PS50113"/>
    </source>
</evidence>
<dbReference type="Gene3D" id="3.30.565.10">
    <property type="entry name" value="Histidine kinase-like ATPase, C-terminal domain"/>
    <property type="match status" value="1"/>
</dbReference>
<reference evidence="15 16" key="1">
    <citation type="submission" date="2019-11" db="EMBL/GenBank/DDBJ databases">
        <title>Paenibacillus monticola sp. nov., a novel PGPR strain isolated from mountain sample in China.</title>
        <authorList>
            <person name="Zhao Q."/>
            <person name="Li H.-P."/>
            <person name="Zhang J.-L."/>
        </authorList>
    </citation>
    <scope>NUCLEOTIDE SEQUENCE [LARGE SCALE GENOMIC DNA]</scope>
    <source>
        <strain evidence="15 16">LC-T2</strain>
    </source>
</reference>
<dbReference type="SMART" id="SM00388">
    <property type="entry name" value="HisKA"/>
    <property type="match status" value="1"/>
</dbReference>
<dbReference type="GO" id="GO:0000155">
    <property type="term" value="F:phosphorelay sensor kinase activity"/>
    <property type="evidence" value="ECO:0007669"/>
    <property type="project" value="InterPro"/>
</dbReference>
<dbReference type="EMBL" id="WJXB01000017">
    <property type="protein sequence ID" value="MRN56883.1"/>
    <property type="molecule type" value="Genomic_DNA"/>
</dbReference>
<keyword evidence="4" id="KW-0808">Transferase</keyword>
<comment type="catalytic activity">
    <reaction evidence="1">
        <text>ATP + protein L-histidine = ADP + protein N-phospho-L-histidine.</text>
        <dbReference type="EC" id="2.7.13.3"/>
    </reaction>
</comment>
<dbReference type="InterPro" id="IPR036890">
    <property type="entry name" value="HATPase_C_sf"/>
</dbReference>
<dbReference type="PROSITE" id="PS50109">
    <property type="entry name" value="HIS_KIN"/>
    <property type="match status" value="1"/>
</dbReference>
<dbReference type="InterPro" id="IPR003661">
    <property type="entry name" value="HisK_dim/P_dom"/>
</dbReference>
<dbReference type="InterPro" id="IPR003594">
    <property type="entry name" value="HATPase_dom"/>
</dbReference>